<dbReference type="Gene3D" id="3.20.20.80">
    <property type="entry name" value="Glycosidases"/>
    <property type="match status" value="1"/>
</dbReference>
<dbReference type="EMBL" id="KF121854">
    <property type="protein sequence ID" value="AIA89146.1"/>
    <property type="molecule type" value="Genomic_DNA"/>
</dbReference>
<evidence type="ECO:0000313" key="2">
    <source>
        <dbReference type="EMBL" id="AIA89146.1"/>
    </source>
</evidence>
<accession>A0A060C8Q6</accession>
<evidence type="ECO:0000259" key="1">
    <source>
        <dbReference type="Pfam" id="PF00128"/>
    </source>
</evidence>
<dbReference type="Pfam" id="PF00128">
    <property type="entry name" value="Alpha-amylase"/>
    <property type="match status" value="1"/>
</dbReference>
<sequence>MVTPFFKTRSYHGYDTTDYFEVDERFGTKDDLRALITALHARNMRFVLDLVVNHVSLDFPPFVRASASADAPDRAWFRFDPGYRHGYRTFFDVASMPQLELDYPRGA</sequence>
<dbReference type="SUPFAM" id="SSF51445">
    <property type="entry name" value="(Trans)glycosidases"/>
    <property type="match status" value="1"/>
</dbReference>
<dbReference type="InterPro" id="IPR006047">
    <property type="entry name" value="GH13_cat_dom"/>
</dbReference>
<dbReference type="AlphaFoldDB" id="A0A060C8Q6"/>
<dbReference type="GO" id="GO:0005975">
    <property type="term" value="P:carbohydrate metabolic process"/>
    <property type="evidence" value="ECO:0007669"/>
    <property type="project" value="InterPro"/>
</dbReference>
<dbReference type="InterPro" id="IPR017853">
    <property type="entry name" value="GH"/>
</dbReference>
<name>A0A060C8Q6_9CHLR</name>
<reference evidence="2" key="1">
    <citation type="journal article" date="2013" name="Environ. Microbiol.">
        <title>Seasonally variable intestinal metagenomes of the red palm weevil (Rhynchophorus ferrugineus).</title>
        <authorList>
            <person name="Jia S."/>
            <person name="Zhang X."/>
            <person name="Zhang G."/>
            <person name="Yin A."/>
            <person name="Zhang S."/>
            <person name="Li F."/>
            <person name="Wang L."/>
            <person name="Zhao D."/>
            <person name="Yun Q."/>
            <person name="Tala"/>
            <person name="Wang J."/>
            <person name="Sun G."/>
            <person name="Baabdullah M."/>
            <person name="Yu X."/>
            <person name="Hu S."/>
            <person name="Al-Mssallem I.S."/>
            <person name="Yu J."/>
        </authorList>
    </citation>
    <scope>NUCLEOTIDE SEQUENCE</scope>
</reference>
<protein>
    <submittedName>
        <fullName evidence="2">Alpha-amylase</fullName>
    </submittedName>
</protein>
<feature type="domain" description="Glycosyl hydrolase family 13 catalytic" evidence="1">
    <location>
        <begin position="2"/>
        <end position="82"/>
    </location>
</feature>
<organism evidence="2">
    <name type="scientific">uncultured Chloroflexus sp</name>
    <dbReference type="NCBI Taxonomy" id="214040"/>
    <lineage>
        <taxon>Bacteria</taxon>
        <taxon>Bacillati</taxon>
        <taxon>Chloroflexota</taxon>
        <taxon>Chloroflexia</taxon>
        <taxon>Chloroflexales</taxon>
        <taxon>Chloroflexineae</taxon>
        <taxon>Chloroflexaceae</taxon>
        <taxon>Chloroflexus</taxon>
        <taxon>environmental samples</taxon>
    </lineage>
</organism>
<proteinExistence type="predicted"/>
<dbReference type="PANTHER" id="PTHR10357:SF199">
    <property type="entry name" value="ALPHA AMYLASE CATALYTIC REGION"/>
    <property type="match status" value="1"/>
</dbReference>
<dbReference type="PANTHER" id="PTHR10357">
    <property type="entry name" value="ALPHA-AMYLASE FAMILY MEMBER"/>
    <property type="match status" value="1"/>
</dbReference>